<reference evidence="3 4" key="1">
    <citation type="submission" date="2012-03" db="EMBL/GenBank/DDBJ databases">
        <authorList>
            <person name="Durkin A.S."/>
            <person name="McCorrison J."/>
            <person name="Torralba M."/>
            <person name="Gillis M."/>
            <person name="Methe B."/>
            <person name="Sutton G."/>
            <person name="Nelson K.E."/>
        </authorList>
    </citation>
    <scope>NUCLEOTIDE SEQUENCE [LARGE SCALE GENOMIC DNA]</scope>
    <source>
        <strain evidence="3 4">F0468</strain>
    </source>
</reference>
<feature type="domain" description="BsuBI/PstI restriction endonuclease HTH" evidence="2">
    <location>
        <begin position="2"/>
        <end position="135"/>
    </location>
</feature>
<dbReference type="InterPro" id="IPR041962">
    <property type="entry name" value="BsuBI/PstI_N_sf"/>
</dbReference>
<dbReference type="GO" id="GO:0003677">
    <property type="term" value="F:DNA binding"/>
    <property type="evidence" value="ECO:0007669"/>
    <property type="project" value="InterPro"/>
</dbReference>
<dbReference type="Gene3D" id="1.10.10.1820">
    <property type="entry name" value="BsuBI/PstI restriction endonuclease-like"/>
    <property type="match status" value="1"/>
</dbReference>
<gene>
    <name evidence="3" type="ORF">HMPREF9970_2080</name>
</gene>
<keyword evidence="3" id="KW-0540">Nuclease</keyword>
<dbReference type="AlphaFoldDB" id="I0R6V3"/>
<evidence type="ECO:0000259" key="1">
    <source>
        <dbReference type="Pfam" id="PF06616"/>
    </source>
</evidence>
<dbReference type="Proteomes" id="UP000005039">
    <property type="component" value="Unassembled WGS sequence"/>
</dbReference>
<name>I0R6V3_9FIRM</name>
<sequence length="306" mass="35894">MSKLEEAKRILRELKVPLKQQSDLCGYVILAMADIKKDDKWANATNKWIRIHDVIAFIREFYEVSYAENSRETFRKQAMHHFRNAAFIEDNGKATNSPNYRYRLTDEMLLLVKTIQSNLWEKQKNNFLKSHQNLIDLYSSKKAVRKMPVKINGSDFTFSPGKHNQLQKFIIEEFAPRFAENSECLYVGDTIQKNLVKNEEKLKELGFEITLHDKMPDVVLYSEDKNWIYFVESVTSIGAMEPKRIKEIEEMTENVSAGKIYVTAFLDFKTFKKFSESLAWETEVWIADMPDHMIHLNGDKFLGPRK</sequence>
<dbReference type="Pfam" id="PF06616">
    <property type="entry name" value="BsuBI_PstI_RE"/>
    <property type="match status" value="1"/>
</dbReference>
<dbReference type="GO" id="GO:0009307">
    <property type="term" value="P:DNA restriction-modification system"/>
    <property type="evidence" value="ECO:0007669"/>
    <property type="project" value="InterPro"/>
</dbReference>
<dbReference type="Pfam" id="PF17728">
    <property type="entry name" value="BsuBI_PstI_RE_N"/>
    <property type="match status" value="1"/>
</dbReference>
<keyword evidence="3" id="KW-0255">Endonuclease</keyword>
<dbReference type="InterPro" id="IPR041454">
    <property type="entry name" value="BsuBI/PstI_N"/>
</dbReference>
<evidence type="ECO:0000259" key="2">
    <source>
        <dbReference type="Pfam" id="PF17728"/>
    </source>
</evidence>
<feature type="domain" description="BsuBI/PstI restriction endonuclease" evidence="1">
    <location>
        <begin position="148"/>
        <end position="298"/>
    </location>
</feature>
<dbReference type="EMBL" id="AJGH01000082">
    <property type="protein sequence ID" value="EIC95411.1"/>
    <property type="molecule type" value="Genomic_DNA"/>
</dbReference>
<dbReference type="InterPro" id="IPR009528">
    <property type="entry name" value="Restrct_endonuc_II_BsuBI_C"/>
</dbReference>
<dbReference type="PATRIC" id="fig|1095750.3.peg.1802"/>
<dbReference type="RefSeq" id="WP_008754285.1">
    <property type="nucleotide sequence ID" value="NZ_AJGH01000082.1"/>
</dbReference>
<dbReference type="GO" id="GO:0009036">
    <property type="term" value="F:type II site-specific deoxyribonuclease activity"/>
    <property type="evidence" value="ECO:0007669"/>
    <property type="project" value="InterPro"/>
</dbReference>
<accession>I0R6V3</accession>
<dbReference type="InterPro" id="IPR041963">
    <property type="entry name" value="BsuBI/PstI_C_sf"/>
</dbReference>
<organism evidence="3 4">
    <name type="scientific">Lachnoanaerobaculum saburreum F0468</name>
    <dbReference type="NCBI Taxonomy" id="1095750"/>
    <lineage>
        <taxon>Bacteria</taxon>
        <taxon>Bacillati</taxon>
        <taxon>Bacillota</taxon>
        <taxon>Clostridia</taxon>
        <taxon>Lachnospirales</taxon>
        <taxon>Lachnospiraceae</taxon>
        <taxon>Lachnoanaerobaculum</taxon>
    </lineage>
</organism>
<dbReference type="eggNOG" id="COG0827">
    <property type="taxonomic scope" value="Bacteria"/>
</dbReference>
<protein>
    <submittedName>
        <fullName evidence="3">BsuBI/PstI restriction endonuclease C-terminal domain protein</fullName>
    </submittedName>
</protein>
<comment type="caution">
    <text evidence="3">The sequence shown here is derived from an EMBL/GenBank/DDBJ whole genome shotgun (WGS) entry which is preliminary data.</text>
</comment>
<proteinExistence type="predicted"/>
<evidence type="ECO:0000313" key="4">
    <source>
        <dbReference type="Proteomes" id="UP000005039"/>
    </source>
</evidence>
<dbReference type="GO" id="GO:0000287">
    <property type="term" value="F:magnesium ion binding"/>
    <property type="evidence" value="ECO:0007669"/>
    <property type="project" value="InterPro"/>
</dbReference>
<keyword evidence="4" id="KW-1185">Reference proteome</keyword>
<keyword evidence="3" id="KW-0378">Hydrolase</keyword>
<dbReference type="Gene3D" id="3.40.1350.80">
    <property type="match status" value="1"/>
</dbReference>
<dbReference type="OrthoDB" id="9798907at2"/>
<evidence type="ECO:0000313" key="3">
    <source>
        <dbReference type="EMBL" id="EIC95411.1"/>
    </source>
</evidence>